<organism evidence="1 2">
    <name type="scientific">Phenylobacterium koreense</name>
    <dbReference type="NCBI Taxonomy" id="266125"/>
    <lineage>
        <taxon>Bacteria</taxon>
        <taxon>Pseudomonadati</taxon>
        <taxon>Pseudomonadota</taxon>
        <taxon>Alphaproteobacteria</taxon>
        <taxon>Caulobacterales</taxon>
        <taxon>Caulobacteraceae</taxon>
        <taxon>Phenylobacterium</taxon>
    </lineage>
</organism>
<gene>
    <name evidence="1" type="ORF">ABID41_000593</name>
</gene>
<sequence>MHKMIMPTGSTVRLTATAGPQTGVHRWAVQVHGVGATAATPARLVYGSQIGGQDREQRIDIPAQDIDCRLEVRGQHALDGGEWRDDRLTVLDDTPSQLDIGFFNPARAGAHANDVLLSFAFAHPHPQT</sequence>
<comment type="caution">
    <text evidence="1">The sequence shown here is derived from an EMBL/GenBank/DDBJ whole genome shotgun (WGS) entry which is preliminary data.</text>
</comment>
<proteinExistence type="predicted"/>
<dbReference type="RefSeq" id="WP_269628557.1">
    <property type="nucleotide sequence ID" value="NZ_JBEPLU010000001.1"/>
</dbReference>
<accession>A0ABV2EEP6</accession>
<name>A0ABV2EEP6_9CAUL</name>
<evidence type="ECO:0000313" key="2">
    <source>
        <dbReference type="Proteomes" id="UP001549110"/>
    </source>
</evidence>
<protein>
    <submittedName>
        <fullName evidence="1">Uncharacterized protein</fullName>
    </submittedName>
</protein>
<keyword evidence="2" id="KW-1185">Reference proteome</keyword>
<dbReference type="Proteomes" id="UP001549110">
    <property type="component" value="Unassembled WGS sequence"/>
</dbReference>
<reference evidence="1 2" key="1">
    <citation type="submission" date="2024-06" db="EMBL/GenBank/DDBJ databases">
        <title>Genomic Encyclopedia of Type Strains, Phase IV (KMG-IV): sequencing the most valuable type-strain genomes for metagenomic binning, comparative biology and taxonomic classification.</title>
        <authorList>
            <person name="Goeker M."/>
        </authorList>
    </citation>
    <scope>NUCLEOTIDE SEQUENCE [LARGE SCALE GENOMIC DNA]</scope>
    <source>
        <strain evidence="1 2">DSM 17809</strain>
    </source>
</reference>
<evidence type="ECO:0000313" key="1">
    <source>
        <dbReference type="EMBL" id="MET3525498.1"/>
    </source>
</evidence>
<dbReference type="EMBL" id="JBEPLU010000001">
    <property type="protein sequence ID" value="MET3525498.1"/>
    <property type="molecule type" value="Genomic_DNA"/>
</dbReference>